<dbReference type="AlphaFoldDB" id="A0A0D2RCM2"/>
<keyword evidence="2" id="KW-1185">Reference proteome</keyword>
<evidence type="ECO:0000313" key="2">
    <source>
        <dbReference type="Proteomes" id="UP000032304"/>
    </source>
</evidence>
<organism evidence="1 2">
    <name type="scientific">Gossypium raimondii</name>
    <name type="common">Peruvian cotton</name>
    <name type="synonym">Gossypium klotzschianum subsp. raimondii</name>
    <dbReference type="NCBI Taxonomy" id="29730"/>
    <lineage>
        <taxon>Eukaryota</taxon>
        <taxon>Viridiplantae</taxon>
        <taxon>Streptophyta</taxon>
        <taxon>Embryophyta</taxon>
        <taxon>Tracheophyta</taxon>
        <taxon>Spermatophyta</taxon>
        <taxon>Magnoliopsida</taxon>
        <taxon>eudicotyledons</taxon>
        <taxon>Gunneridae</taxon>
        <taxon>Pentapetalae</taxon>
        <taxon>rosids</taxon>
        <taxon>malvids</taxon>
        <taxon>Malvales</taxon>
        <taxon>Malvaceae</taxon>
        <taxon>Malvoideae</taxon>
        <taxon>Gossypium</taxon>
    </lineage>
</organism>
<dbReference type="Proteomes" id="UP000032304">
    <property type="component" value="Chromosome 5"/>
</dbReference>
<dbReference type="Gramene" id="KJB27421">
    <property type="protein sequence ID" value="KJB27421"/>
    <property type="gene ID" value="B456_005G0804001"/>
</dbReference>
<gene>
    <name evidence="1" type="ORF">B456_005G0804001</name>
</gene>
<dbReference type="EMBL" id="CM001744">
    <property type="protein sequence ID" value="KJB27421.1"/>
    <property type="molecule type" value="Genomic_DNA"/>
</dbReference>
<dbReference type="OMA" id="WQPKNKS"/>
<dbReference type="STRING" id="29730.A0A0D2RCM2"/>
<sequence>MVVKFGCVQSAAKFPAIKFFISPIKSYLPLQVLGATDYYCPTFKVKFNFELSDSEKWQPKNKSKTNNSQLVLPNKVTVLCCGVEGIYYPRLHSFLGCFS</sequence>
<accession>A0A0D2RCM2</accession>
<protein>
    <submittedName>
        <fullName evidence="1">Uncharacterized protein</fullName>
    </submittedName>
</protein>
<evidence type="ECO:0000313" key="1">
    <source>
        <dbReference type="EMBL" id="KJB27421.1"/>
    </source>
</evidence>
<name>A0A0D2RCM2_GOSRA</name>
<proteinExistence type="predicted"/>
<reference evidence="1 2" key="1">
    <citation type="journal article" date="2012" name="Nature">
        <title>Repeated polyploidization of Gossypium genomes and the evolution of spinnable cotton fibres.</title>
        <authorList>
            <person name="Paterson A.H."/>
            <person name="Wendel J.F."/>
            <person name="Gundlach H."/>
            <person name="Guo H."/>
            <person name="Jenkins J."/>
            <person name="Jin D."/>
            <person name="Llewellyn D."/>
            <person name="Showmaker K.C."/>
            <person name="Shu S."/>
            <person name="Udall J."/>
            <person name="Yoo M.J."/>
            <person name="Byers R."/>
            <person name="Chen W."/>
            <person name="Doron-Faigenboim A."/>
            <person name="Duke M.V."/>
            <person name="Gong L."/>
            <person name="Grimwood J."/>
            <person name="Grover C."/>
            <person name="Grupp K."/>
            <person name="Hu G."/>
            <person name="Lee T.H."/>
            <person name="Li J."/>
            <person name="Lin L."/>
            <person name="Liu T."/>
            <person name="Marler B.S."/>
            <person name="Page J.T."/>
            <person name="Roberts A.W."/>
            <person name="Romanel E."/>
            <person name="Sanders W.S."/>
            <person name="Szadkowski E."/>
            <person name="Tan X."/>
            <person name="Tang H."/>
            <person name="Xu C."/>
            <person name="Wang J."/>
            <person name="Wang Z."/>
            <person name="Zhang D."/>
            <person name="Zhang L."/>
            <person name="Ashrafi H."/>
            <person name="Bedon F."/>
            <person name="Bowers J.E."/>
            <person name="Brubaker C.L."/>
            <person name="Chee P.W."/>
            <person name="Das S."/>
            <person name="Gingle A.R."/>
            <person name="Haigler C.H."/>
            <person name="Harker D."/>
            <person name="Hoffmann L.V."/>
            <person name="Hovav R."/>
            <person name="Jones D.C."/>
            <person name="Lemke C."/>
            <person name="Mansoor S."/>
            <person name="ur Rahman M."/>
            <person name="Rainville L.N."/>
            <person name="Rambani A."/>
            <person name="Reddy U.K."/>
            <person name="Rong J.K."/>
            <person name="Saranga Y."/>
            <person name="Scheffler B.E."/>
            <person name="Scheffler J.A."/>
            <person name="Stelly D.M."/>
            <person name="Triplett B.A."/>
            <person name="Van Deynze A."/>
            <person name="Vaslin M.F."/>
            <person name="Waghmare V.N."/>
            <person name="Walford S.A."/>
            <person name="Wright R.J."/>
            <person name="Zaki E.A."/>
            <person name="Zhang T."/>
            <person name="Dennis E.S."/>
            <person name="Mayer K.F."/>
            <person name="Peterson D.G."/>
            <person name="Rokhsar D.S."/>
            <person name="Wang X."/>
            <person name="Schmutz J."/>
        </authorList>
    </citation>
    <scope>NUCLEOTIDE SEQUENCE [LARGE SCALE GENOMIC DNA]</scope>
</reference>